<evidence type="ECO:0000313" key="3">
    <source>
        <dbReference type="Proteomes" id="UP000322822"/>
    </source>
</evidence>
<accession>A0A5P2H508</accession>
<dbReference type="Gene3D" id="2.40.33.20">
    <property type="entry name" value="PK beta-barrel domain-like"/>
    <property type="match status" value="1"/>
</dbReference>
<sequence>MTESARVLAVSVGTALPLVVAGAGTEAIVRSAIRKHPLSTQLRPIAVQVHSLGLAGDEQADRTAHGGPDRAVYLYPFEHYAWWNALRREARVPESNRPLGFGALGENLTVQGLFESELWAGDVLGIGSALLEVALPRLPSAKLNAAMGYGRAVRDMVQSGNTGVYLRVLKPGEIQAGDVISVTPGPRKLSVENINHRRRDGWRVLF</sequence>
<gene>
    <name evidence="2" type="ORF">FOB72_14840</name>
</gene>
<dbReference type="GO" id="GO:0030170">
    <property type="term" value="F:pyridoxal phosphate binding"/>
    <property type="evidence" value="ECO:0007669"/>
    <property type="project" value="InterPro"/>
</dbReference>
<dbReference type="EMBL" id="CP044065">
    <property type="protein sequence ID" value="QET03197.1"/>
    <property type="molecule type" value="Genomic_DNA"/>
</dbReference>
<dbReference type="PANTHER" id="PTHR30212:SF2">
    <property type="entry name" value="PROTEIN YIIM"/>
    <property type="match status" value="1"/>
</dbReference>
<evidence type="ECO:0000259" key="1">
    <source>
        <dbReference type="PROSITE" id="PS51340"/>
    </source>
</evidence>
<reference evidence="2 3" key="1">
    <citation type="submission" date="2019-09" db="EMBL/GenBank/DDBJ databases">
        <title>FDA dAtabase for Regulatory Grade micrObial Sequences (FDA-ARGOS): Supporting development and validation of Infectious Disease Dx tests.</title>
        <authorList>
            <person name="Sciortino C."/>
            <person name="Tallon L."/>
            <person name="Sadzewicz L."/>
            <person name="Vavikolanu K."/>
            <person name="Mehta A."/>
            <person name="Aluvathingal J."/>
            <person name="Nadendla S."/>
            <person name="Nandy P."/>
            <person name="Geyer C."/>
            <person name="Yan Y."/>
            <person name="Sichtig H."/>
        </authorList>
    </citation>
    <scope>NUCLEOTIDE SEQUENCE [LARGE SCALE GENOMIC DNA]</scope>
    <source>
        <strain evidence="2 3">FDAARGOS_664</strain>
    </source>
</reference>
<dbReference type="GO" id="GO:0003824">
    <property type="term" value="F:catalytic activity"/>
    <property type="evidence" value="ECO:0007669"/>
    <property type="project" value="InterPro"/>
</dbReference>
<dbReference type="OrthoDB" id="9786134at2"/>
<dbReference type="SUPFAM" id="SSF50800">
    <property type="entry name" value="PK beta-barrel domain-like"/>
    <property type="match status" value="1"/>
</dbReference>
<dbReference type="AlphaFoldDB" id="A0A5P2H508"/>
<feature type="domain" description="MOSC" evidence="1">
    <location>
        <begin position="39"/>
        <end position="183"/>
    </location>
</feature>
<dbReference type="InterPro" id="IPR005302">
    <property type="entry name" value="MoCF_Sase_C"/>
</dbReference>
<protein>
    <submittedName>
        <fullName evidence="2">MOSC domain-containing protein</fullName>
    </submittedName>
</protein>
<evidence type="ECO:0000313" key="2">
    <source>
        <dbReference type="EMBL" id="QET03197.1"/>
    </source>
</evidence>
<dbReference type="GO" id="GO:0030151">
    <property type="term" value="F:molybdenum ion binding"/>
    <property type="evidence" value="ECO:0007669"/>
    <property type="project" value="InterPro"/>
</dbReference>
<proteinExistence type="predicted"/>
<dbReference type="InterPro" id="IPR011037">
    <property type="entry name" value="Pyrv_Knase-like_insert_dom_sf"/>
</dbReference>
<dbReference type="RefSeq" id="WP_150373313.1">
    <property type="nucleotide sequence ID" value="NZ_CP044065.1"/>
</dbReference>
<dbReference type="PROSITE" id="PS51340">
    <property type="entry name" value="MOSC"/>
    <property type="match status" value="1"/>
</dbReference>
<dbReference type="Pfam" id="PF03473">
    <property type="entry name" value="MOSC"/>
    <property type="match status" value="1"/>
</dbReference>
<dbReference type="PANTHER" id="PTHR30212">
    <property type="entry name" value="PROTEIN YIIM"/>
    <property type="match status" value="1"/>
</dbReference>
<name>A0A5P2H508_9BURK</name>
<organism evidence="2 3">
    <name type="scientific">Cupriavidus pauculus</name>
    <dbReference type="NCBI Taxonomy" id="82633"/>
    <lineage>
        <taxon>Bacteria</taxon>
        <taxon>Pseudomonadati</taxon>
        <taxon>Pseudomonadota</taxon>
        <taxon>Betaproteobacteria</taxon>
        <taxon>Burkholderiales</taxon>
        <taxon>Burkholderiaceae</taxon>
        <taxon>Cupriavidus</taxon>
    </lineage>
</organism>
<dbReference type="Proteomes" id="UP000322822">
    <property type="component" value="Chromosome 1"/>
</dbReference>
<dbReference type="InterPro" id="IPR052353">
    <property type="entry name" value="Benzoxazolinone_Detox_Enz"/>
</dbReference>